<dbReference type="GO" id="GO:0008324">
    <property type="term" value="F:monoatomic cation transmembrane transporter activity"/>
    <property type="evidence" value="ECO:0007669"/>
    <property type="project" value="InterPro"/>
</dbReference>
<protein>
    <submittedName>
        <fullName evidence="13">Solute carrier family 41 member 1-like</fullName>
    </submittedName>
</protein>
<dbReference type="PANTHER" id="PTHR16228">
    <property type="entry name" value="DIVALENT CATION TRANSPORTER SOLUTE CARRIER FAMILY 41"/>
    <property type="match status" value="1"/>
</dbReference>
<feature type="chain" id="PRO_5028222571" evidence="10">
    <location>
        <begin position="18"/>
        <end position="554"/>
    </location>
</feature>
<organism evidence="12 13">
    <name type="scientific">Actinia tenebrosa</name>
    <name type="common">Australian red waratah sea anemone</name>
    <dbReference type="NCBI Taxonomy" id="6105"/>
    <lineage>
        <taxon>Eukaryota</taxon>
        <taxon>Metazoa</taxon>
        <taxon>Cnidaria</taxon>
        <taxon>Anthozoa</taxon>
        <taxon>Hexacorallia</taxon>
        <taxon>Actiniaria</taxon>
        <taxon>Actiniidae</taxon>
        <taxon>Actinia</taxon>
    </lineage>
</organism>
<reference evidence="13" key="1">
    <citation type="submission" date="2025-08" db="UniProtKB">
        <authorList>
            <consortium name="RefSeq"/>
        </authorList>
    </citation>
    <scope>IDENTIFICATION</scope>
    <source>
        <tissue evidence="13">Tentacle</tissue>
    </source>
</reference>
<dbReference type="AlphaFoldDB" id="A0A6P8H611"/>
<keyword evidence="3" id="KW-0813">Transport</keyword>
<dbReference type="SUPFAM" id="SSF161093">
    <property type="entry name" value="MgtE membrane domain-like"/>
    <property type="match status" value="2"/>
</dbReference>
<comment type="similarity">
    <text evidence="2">Belongs to the SLC41A transporter family.</text>
</comment>
<keyword evidence="12" id="KW-1185">Reference proteome</keyword>
<dbReference type="FunCoup" id="A0A6P8H611">
    <property type="interactions" value="517"/>
</dbReference>
<feature type="transmembrane region" description="Helical" evidence="9">
    <location>
        <begin position="452"/>
        <end position="468"/>
    </location>
</feature>
<keyword evidence="7" id="KW-0406">Ion transport</keyword>
<feature type="transmembrane region" description="Helical" evidence="9">
    <location>
        <begin position="146"/>
        <end position="167"/>
    </location>
</feature>
<feature type="signal peptide" evidence="10">
    <location>
        <begin position="1"/>
        <end position="17"/>
    </location>
</feature>
<keyword evidence="5" id="KW-0460">Magnesium</keyword>
<keyword evidence="4 9" id="KW-0812">Transmembrane</keyword>
<dbReference type="KEGG" id="aten:116288274"/>
<evidence type="ECO:0000256" key="4">
    <source>
        <dbReference type="ARBA" id="ARBA00022692"/>
    </source>
</evidence>
<feature type="transmembrane region" description="Helical" evidence="9">
    <location>
        <begin position="522"/>
        <end position="545"/>
    </location>
</feature>
<keyword evidence="8 9" id="KW-0472">Membrane</keyword>
<dbReference type="FunFam" id="1.10.357.20:FF:000002">
    <property type="entry name" value="Solute carrier family 41, member 2"/>
    <property type="match status" value="1"/>
</dbReference>
<dbReference type="GO" id="GO:0005886">
    <property type="term" value="C:plasma membrane"/>
    <property type="evidence" value="ECO:0007669"/>
    <property type="project" value="TreeGrafter"/>
</dbReference>
<evidence type="ECO:0000313" key="12">
    <source>
        <dbReference type="Proteomes" id="UP000515163"/>
    </source>
</evidence>
<evidence type="ECO:0000256" key="2">
    <source>
        <dbReference type="ARBA" id="ARBA00009749"/>
    </source>
</evidence>
<name>A0A6P8H611_ACTTE</name>
<feature type="domain" description="SLC41A/MgtE integral membrane" evidence="11">
    <location>
        <begin position="397"/>
        <end position="537"/>
    </location>
</feature>
<dbReference type="InParanoid" id="A0A6P8H611"/>
<comment type="subcellular location">
    <subcellularLocation>
        <location evidence="1">Membrane</location>
        <topology evidence="1">Multi-pass membrane protein</topology>
    </subcellularLocation>
</comment>
<evidence type="ECO:0000313" key="13">
    <source>
        <dbReference type="RefSeq" id="XP_031550901.1"/>
    </source>
</evidence>
<feature type="transmembrane region" description="Helical" evidence="9">
    <location>
        <begin position="255"/>
        <end position="285"/>
    </location>
</feature>
<evidence type="ECO:0000256" key="8">
    <source>
        <dbReference type="ARBA" id="ARBA00023136"/>
    </source>
</evidence>
<dbReference type="Proteomes" id="UP000515163">
    <property type="component" value="Unplaced"/>
</dbReference>
<feature type="transmembrane region" description="Helical" evidence="9">
    <location>
        <begin position="224"/>
        <end position="249"/>
    </location>
</feature>
<dbReference type="InterPro" id="IPR036739">
    <property type="entry name" value="SLC41_membr_dom_sf"/>
</dbReference>
<evidence type="ECO:0000256" key="9">
    <source>
        <dbReference type="SAM" id="Phobius"/>
    </source>
</evidence>
<feature type="transmembrane region" description="Helical" evidence="9">
    <location>
        <begin position="480"/>
        <end position="501"/>
    </location>
</feature>
<feature type="transmembrane region" description="Helical" evidence="9">
    <location>
        <begin position="329"/>
        <end position="350"/>
    </location>
</feature>
<evidence type="ECO:0000256" key="6">
    <source>
        <dbReference type="ARBA" id="ARBA00022989"/>
    </source>
</evidence>
<evidence type="ECO:0000256" key="1">
    <source>
        <dbReference type="ARBA" id="ARBA00004141"/>
    </source>
</evidence>
<evidence type="ECO:0000259" key="11">
    <source>
        <dbReference type="Pfam" id="PF01769"/>
    </source>
</evidence>
<dbReference type="OrthoDB" id="5791097at2759"/>
<feature type="domain" description="SLC41A/MgtE integral membrane" evidence="11">
    <location>
        <begin position="183"/>
        <end position="317"/>
    </location>
</feature>
<proteinExistence type="inferred from homology"/>
<sequence length="554" mass="60407">MWASSLVSLFMFSVVGAPSKNDSTQSPVTVRKRTAKKKKKYTLDQNKMVPKATVVIDSGDDFDTKTENQEIEIFNSDEEPFGRILLRSHKEPEVSIVNGECLHEDEPDLEPLLPEQSHREGSVVLRDDSDKGLGEEEGSFSIALQVFFPFLIAGFGTVAAGLLLDVVQHWKVYQEISEIFILVPALLGLKGNLEMTLASRLSTAANIGHMDSKKEQWKLIGGNLTLLQVQATVVGALASVAAVLMGWILDGHFDINHAFLLCASGLVTATSASFVLGSVMVAVVMCSIKCNINPDNVATPIAASLGDLTTLALLSGISRFLYNKIGTEHHWIAPVICAAFFIILPIWFYICHKNHFTHGVLYSGWNPVLSAMVISSSGGLVLDYAVSSYHGIAVFSPVVNGVGGNLVAVQASRLSTFLHQRGHPGKMPKGVKFKGCIDTFFGPGIHSRTTRVLLFLVIPGHLIFLYTIKMMQGGHTSFTAIFTCVYLLVGVLQVSILLLSANWMIHWIWRRGKDPDNYSIPYLTAIGDLLGTALLAVAFHLLWLVGDRDSDVGD</sequence>
<dbReference type="Gene3D" id="1.10.357.20">
    <property type="entry name" value="SLC41 divalent cation transporters, integral membrane domain"/>
    <property type="match status" value="2"/>
</dbReference>
<dbReference type="PANTHER" id="PTHR16228:SF7">
    <property type="entry name" value="SLC41A_MGTE INTEGRAL MEMBRANE DOMAIN-CONTAINING PROTEIN"/>
    <property type="match status" value="1"/>
</dbReference>
<keyword evidence="10" id="KW-0732">Signal</keyword>
<dbReference type="FunFam" id="1.10.357.20:FF:000001">
    <property type="entry name" value="Solute carrier family 41 member 2"/>
    <property type="match status" value="1"/>
</dbReference>
<evidence type="ECO:0000256" key="3">
    <source>
        <dbReference type="ARBA" id="ARBA00022448"/>
    </source>
</evidence>
<keyword evidence="6 9" id="KW-1133">Transmembrane helix</keyword>
<dbReference type="GeneID" id="116288274"/>
<dbReference type="InterPro" id="IPR045349">
    <property type="entry name" value="SLC41A1-3"/>
</dbReference>
<dbReference type="RefSeq" id="XP_031550901.1">
    <property type="nucleotide sequence ID" value="XM_031695041.1"/>
</dbReference>
<evidence type="ECO:0000256" key="5">
    <source>
        <dbReference type="ARBA" id="ARBA00022842"/>
    </source>
</evidence>
<dbReference type="InterPro" id="IPR006667">
    <property type="entry name" value="SLC41_membr_dom"/>
</dbReference>
<dbReference type="Pfam" id="PF01769">
    <property type="entry name" value="MgtE"/>
    <property type="match status" value="2"/>
</dbReference>
<gene>
    <name evidence="13" type="primary">LOC116288274</name>
</gene>
<feature type="transmembrane region" description="Helical" evidence="9">
    <location>
        <begin position="297"/>
        <end position="317"/>
    </location>
</feature>
<evidence type="ECO:0000256" key="7">
    <source>
        <dbReference type="ARBA" id="ARBA00023065"/>
    </source>
</evidence>
<accession>A0A6P8H611</accession>
<evidence type="ECO:0000256" key="10">
    <source>
        <dbReference type="SAM" id="SignalP"/>
    </source>
</evidence>